<evidence type="ECO:0000256" key="2">
    <source>
        <dbReference type="SAM" id="SignalP"/>
    </source>
</evidence>
<keyword evidence="2" id="KW-0732">Signal</keyword>
<reference evidence="4" key="1">
    <citation type="journal article" date="2018" name="Nat. Microbiol.">
        <title>Leveraging single-cell genomics to expand the fungal tree of life.</title>
        <authorList>
            <person name="Ahrendt S.R."/>
            <person name="Quandt C.A."/>
            <person name="Ciobanu D."/>
            <person name="Clum A."/>
            <person name="Salamov A."/>
            <person name="Andreopoulos B."/>
            <person name="Cheng J.F."/>
            <person name="Woyke T."/>
            <person name="Pelin A."/>
            <person name="Henrissat B."/>
            <person name="Reynolds N.K."/>
            <person name="Benny G.L."/>
            <person name="Smith M.E."/>
            <person name="James T.Y."/>
            <person name="Grigoriev I.V."/>
        </authorList>
    </citation>
    <scope>NUCLEOTIDE SEQUENCE [LARGE SCALE GENOMIC DNA]</scope>
    <source>
        <strain evidence="4">Benny S71-1</strain>
    </source>
</reference>
<keyword evidence="4" id="KW-1185">Reference proteome</keyword>
<protein>
    <recommendedName>
        <fullName evidence="5">Extracellular membrane protein CFEM domain-containing protein</fullName>
    </recommendedName>
</protein>
<sequence>MKASTTILAVAAMALGAAAQSASPAASSSAATPTSTPAAAPAPAATAPAEVTKLQKCLDEKCKPGDVNCAATECLNIPAPTGKMANDTNTCVAACDNTKPVKEYNECKNKCIVNNFLANSPGAQKNTAGNNNNAGKTTDEKSGNNNTNGTSGASTPYGASSATYSTVVAAVALFATFFVL</sequence>
<evidence type="ECO:0000256" key="1">
    <source>
        <dbReference type="SAM" id="MobiDB-lite"/>
    </source>
</evidence>
<dbReference type="EMBL" id="KZ989112">
    <property type="protein sequence ID" value="RKP28194.1"/>
    <property type="molecule type" value="Genomic_DNA"/>
</dbReference>
<name>A0A4P9Z6B8_9FUNG</name>
<evidence type="ECO:0000313" key="4">
    <source>
        <dbReference type="Proteomes" id="UP000278143"/>
    </source>
</evidence>
<dbReference type="Proteomes" id="UP000278143">
    <property type="component" value="Unassembled WGS sequence"/>
</dbReference>
<feature type="compositionally biased region" description="Low complexity" evidence="1">
    <location>
        <begin position="143"/>
        <end position="152"/>
    </location>
</feature>
<feature type="signal peptide" evidence="2">
    <location>
        <begin position="1"/>
        <end position="19"/>
    </location>
</feature>
<accession>A0A4P9Z6B8</accession>
<feature type="region of interest" description="Disordered" evidence="1">
    <location>
        <begin position="122"/>
        <end position="152"/>
    </location>
</feature>
<dbReference type="AlphaFoldDB" id="A0A4P9Z6B8"/>
<feature type="chain" id="PRO_5020709806" description="Extracellular membrane protein CFEM domain-containing protein" evidence="2">
    <location>
        <begin position="20"/>
        <end position="180"/>
    </location>
</feature>
<gene>
    <name evidence="3" type="ORF">SYNPS1DRAFT_26227</name>
</gene>
<feature type="compositionally biased region" description="Low complexity" evidence="1">
    <location>
        <begin position="122"/>
        <end position="136"/>
    </location>
</feature>
<dbReference type="OrthoDB" id="5597238at2759"/>
<evidence type="ECO:0000313" key="3">
    <source>
        <dbReference type="EMBL" id="RKP28194.1"/>
    </source>
</evidence>
<evidence type="ECO:0008006" key="5">
    <source>
        <dbReference type="Google" id="ProtNLM"/>
    </source>
</evidence>
<proteinExistence type="predicted"/>
<organism evidence="3 4">
    <name type="scientific">Syncephalis pseudoplumigaleata</name>
    <dbReference type="NCBI Taxonomy" id="1712513"/>
    <lineage>
        <taxon>Eukaryota</taxon>
        <taxon>Fungi</taxon>
        <taxon>Fungi incertae sedis</taxon>
        <taxon>Zoopagomycota</taxon>
        <taxon>Zoopagomycotina</taxon>
        <taxon>Zoopagomycetes</taxon>
        <taxon>Zoopagales</taxon>
        <taxon>Piptocephalidaceae</taxon>
        <taxon>Syncephalis</taxon>
    </lineage>
</organism>